<dbReference type="PROSITE" id="PS50850">
    <property type="entry name" value="MFS"/>
    <property type="match status" value="1"/>
</dbReference>
<keyword evidence="3 8" id="KW-0813">Transport</keyword>
<evidence type="ECO:0000256" key="4">
    <source>
        <dbReference type="ARBA" id="ARBA00022475"/>
    </source>
</evidence>
<evidence type="ECO:0000256" key="3">
    <source>
        <dbReference type="ARBA" id="ARBA00022448"/>
    </source>
</evidence>
<dbReference type="GO" id="GO:0042910">
    <property type="term" value="F:xenobiotic transmembrane transporter activity"/>
    <property type="evidence" value="ECO:0007669"/>
    <property type="project" value="InterPro"/>
</dbReference>
<evidence type="ECO:0000313" key="11">
    <source>
        <dbReference type="Proteomes" id="UP000078225"/>
    </source>
</evidence>
<evidence type="ECO:0000313" key="10">
    <source>
        <dbReference type="EMBL" id="OAT75956.1"/>
    </source>
</evidence>
<feature type="transmembrane region" description="Helical" evidence="8">
    <location>
        <begin position="306"/>
        <end position="329"/>
    </location>
</feature>
<dbReference type="Pfam" id="PF07690">
    <property type="entry name" value="MFS_1"/>
    <property type="match status" value="1"/>
</dbReference>
<evidence type="ECO:0000256" key="1">
    <source>
        <dbReference type="ARBA" id="ARBA00004651"/>
    </source>
</evidence>
<feature type="transmembrane region" description="Helical" evidence="8">
    <location>
        <begin position="365"/>
        <end position="386"/>
    </location>
</feature>
<feature type="transmembrane region" description="Helical" evidence="8">
    <location>
        <begin position="74"/>
        <end position="94"/>
    </location>
</feature>
<dbReference type="RefSeq" id="WP_064599137.1">
    <property type="nucleotide sequence ID" value="NZ_LYRP01000033.1"/>
</dbReference>
<feature type="transmembrane region" description="Helical" evidence="8">
    <location>
        <begin position="279"/>
        <end position="300"/>
    </location>
</feature>
<keyword evidence="8" id="KW-0997">Cell inner membrane</keyword>
<dbReference type="Proteomes" id="UP000078225">
    <property type="component" value="Unassembled WGS sequence"/>
</dbReference>
<dbReference type="Gene3D" id="1.20.1720.10">
    <property type="entry name" value="Multidrug resistance protein D"/>
    <property type="match status" value="1"/>
</dbReference>
<feature type="transmembrane region" description="Helical" evidence="8">
    <location>
        <begin position="100"/>
        <end position="121"/>
    </location>
</feature>
<gene>
    <name evidence="10" type="ORF">A9B99_10870</name>
</gene>
<accession>A0A1B7L0X1</accession>
<dbReference type="CDD" id="cd17320">
    <property type="entry name" value="MFS_MdfA_MDR_like"/>
    <property type="match status" value="1"/>
</dbReference>
<name>A0A1B7L0X1_9ENTR</name>
<evidence type="ECO:0000256" key="2">
    <source>
        <dbReference type="ARBA" id="ARBA00006236"/>
    </source>
</evidence>
<feature type="transmembrane region" description="Helical" evidence="8">
    <location>
        <begin position="40"/>
        <end position="62"/>
    </location>
</feature>
<keyword evidence="4" id="KW-1003">Cell membrane</keyword>
<comment type="caution">
    <text evidence="10">The sequence shown here is derived from an EMBL/GenBank/DDBJ whole genome shotgun (WGS) entry which is preliminary data.</text>
</comment>
<feature type="transmembrane region" description="Helical" evidence="8">
    <location>
        <begin position="341"/>
        <end position="359"/>
    </location>
</feature>
<feature type="transmembrane region" description="Helical" evidence="8">
    <location>
        <begin position="212"/>
        <end position="236"/>
    </location>
</feature>
<protein>
    <recommendedName>
        <fullName evidence="8">Bcr/CflA family efflux transporter</fullName>
    </recommendedName>
</protein>
<dbReference type="EMBL" id="LYRP01000033">
    <property type="protein sequence ID" value="OAT75956.1"/>
    <property type="molecule type" value="Genomic_DNA"/>
</dbReference>
<evidence type="ECO:0000256" key="5">
    <source>
        <dbReference type="ARBA" id="ARBA00022692"/>
    </source>
</evidence>
<proteinExistence type="inferred from homology"/>
<sequence>MSIQQRTQYALILGMLAALGPLCTDFYLPALPDITAHLQVATSVTQLTLTASLVGLGLGQLVFGPLSDRMGRKVPLLASLVIFILASIGCAMATRMPDLIVARFIQGLAGAGGAVLSRAIARDCYAGPELTQFFALLMAINGVAPIAAPVLGGLQLALTGWQGLFITLALVGIAMLVVVFTQLAESYPPQRRQKQQGNMAASFIAVMRERRFMGLCLVQGFMLAGLFAYIGASSYVFQSHWQLTPQQYSYLFALNGVGLIVFSLGTVKLSGRWGEKPVLVGALVLSVIAAVILLLCGVVGAPLSVIVPVLFVAVSINSAVCTLAGAMAMQAQGQHSGTASAFLGTLMFIMGGVSAPLTGIGGTSFISMGVVLGGSYLLALLSYVLIARKA</sequence>
<dbReference type="PANTHER" id="PTHR23502:SF132">
    <property type="entry name" value="POLYAMINE TRANSPORTER 2-RELATED"/>
    <property type="match status" value="1"/>
</dbReference>
<feature type="transmembrane region" description="Helical" evidence="8">
    <location>
        <begin position="133"/>
        <end position="158"/>
    </location>
</feature>
<dbReference type="InterPro" id="IPR020846">
    <property type="entry name" value="MFS_dom"/>
</dbReference>
<dbReference type="OrthoDB" id="9814303at2"/>
<dbReference type="AlphaFoldDB" id="A0A1B7L0X1"/>
<dbReference type="InterPro" id="IPR011701">
    <property type="entry name" value="MFS"/>
</dbReference>
<dbReference type="GO" id="GO:1990961">
    <property type="term" value="P:xenobiotic detoxification by transmembrane export across the plasma membrane"/>
    <property type="evidence" value="ECO:0007669"/>
    <property type="project" value="InterPro"/>
</dbReference>
<evidence type="ECO:0000256" key="8">
    <source>
        <dbReference type="RuleBase" id="RU365088"/>
    </source>
</evidence>
<comment type="similarity">
    <text evidence="2 8">Belongs to the major facilitator superfamily. Bcr/CmlA family.</text>
</comment>
<feature type="transmembrane region" description="Helical" evidence="8">
    <location>
        <begin position="164"/>
        <end position="184"/>
    </location>
</feature>
<keyword evidence="7 8" id="KW-0472">Membrane</keyword>
<comment type="subcellular location">
    <subcellularLocation>
        <location evidence="8">Cell inner membrane</location>
        <topology evidence="8">Multi-pass membrane protein</topology>
    </subcellularLocation>
    <subcellularLocation>
        <location evidence="1">Cell membrane</location>
        <topology evidence="1">Multi-pass membrane protein</topology>
    </subcellularLocation>
</comment>
<organism evidence="10 11">
    <name type="scientific">Mangrovibacter phragmitis</name>
    <dbReference type="NCBI Taxonomy" id="1691903"/>
    <lineage>
        <taxon>Bacteria</taxon>
        <taxon>Pseudomonadati</taxon>
        <taxon>Pseudomonadota</taxon>
        <taxon>Gammaproteobacteria</taxon>
        <taxon>Enterobacterales</taxon>
        <taxon>Enterobacteriaceae</taxon>
        <taxon>Mangrovibacter</taxon>
    </lineage>
</organism>
<dbReference type="GO" id="GO:0005886">
    <property type="term" value="C:plasma membrane"/>
    <property type="evidence" value="ECO:0007669"/>
    <property type="project" value="UniProtKB-SubCell"/>
</dbReference>
<dbReference type="PANTHER" id="PTHR23502">
    <property type="entry name" value="MAJOR FACILITATOR SUPERFAMILY"/>
    <property type="match status" value="1"/>
</dbReference>
<dbReference type="STRING" id="1691903.A9B99_10870"/>
<keyword evidence="6 8" id="KW-1133">Transmembrane helix</keyword>
<keyword evidence="5 8" id="KW-0812">Transmembrane</keyword>
<dbReference type="InterPro" id="IPR004812">
    <property type="entry name" value="Efflux_drug-R_Bcr/CmlA"/>
</dbReference>
<evidence type="ECO:0000259" key="9">
    <source>
        <dbReference type="PROSITE" id="PS50850"/>
    </source>
</evidence>
<feature type="transmembrane region" description="Helical" evidence="8">
    <location>
        <begin position="248"/>
        <end position="267"/>
    </location>
</feature>
<reference evidence="11" key="1">
    <citation type="submission" date="2016-05" db="EMBL/GenBank/DDBJ databases">
        <authorList>
            <person name="Behera P."/>
            <person name="Vaishampayan P."/>
            <person name="Singh N."/>
            <person name="Raina V."/>
            <person name="Suar M."/>
            <person name="Pattnaik A."/>
            <person name="Rastogi G."/>
        </authorList>
    </citation>
    <scope>NUCLEOTIDE SEQUENCE [LARGE SCALE GENOMIC DNA]</scope>
    <source>
        <strain evidence="11">MP23</strain>
    </source>
</reference>
<evidence type="ECO:0000256" key="6">
    <source>
        <dbReference type="ARBA" id="ARBA00022989"/>
    </source>
</evidence>
<dbReference type="NCBIfam" id="TIGR00710">
    <property type="entry name" value="efflux_Bcr_CflA"/>
    <property type="match status" value="1"/>
</dbReference>
<dbReference type="SUPFAM" id="SSF103473">
    <property type="entry name" value="MFS general substrate transporter"/>
    <property type="match status" value="1"/>
</dbReference>
<evidence type="ECO:0000256" key="7">
    <source>
        <dbReference type="ARBA" id="ARBA00023136"/>
    </source>
</evidence>
<dbReference type="InterPro" id="IPR036259">
    <property type="entry name" value="MFS_trans_sf"/>
</dbReference>
<feature type="transmembrane region" description="Helical" evidence="8">
    <location>
        <begin position="9"/>
        <end position="28"/>
    </location>
</feature>
<feature type="domain" description="Major facilitator superfamily (MFS) profile" evidence="9">
    <location>
        <begin position="9"/>
        <end position="390"/>
    </location>
</feature>
<keyword evidence="11" id="KW-1185">Reference proteome</keyword>